<gene>
    <name evidence="4" type="ORF">BTO32_10840</name>
</gene>
<evidence type="ECO:0000259" key="3">
    <source>
        <dbReference type="Pfam" id="PF05170"/>
    </source>
</evidence>
<feature type="compositionally biased region" description="Low complexity" evidence="2">
    <location>
        <begin position="132"/>
        <end position="146"/>
    </location>
</feature>
<keyword evidence="5" id="KW-1185">Reference proteome</keyword>
<reference evidence="4 5" key="1">
    <citation type="submission" date="2016-12" db="EMBL/GenBank/DDBJ databases">
        <title>Marinobacter lutaoensis whole genome sequencing.</title>
        <authorList>
            <person name="Verma A."/>
            <person name="Krishnamurthi S."/>
        </authorList>
    </citation>
    <scope>NUCLEOTIDE SEQUENCE [LARGE SCALE GENOMIC DNA]</scope>
    <source>
        <strain evidence="4 5">T5054</strain>
    </source>
</reference>
<feature type="region of interest" description="Disordered" evidence="2">
    <location>
        <begin position="131"/>
        <end position="154"/>
    </location>
</feature>
<dbReference type="GO" id="GO:0005886">
    <property type="term" value="C:plasma membrane"/>
    <property type="evidence" value="ECO:0007669"/>
    <property type="project" value="TreeGrafter"/>
</dbReference>
<dbReference type="STRING" id="135739.BTO32_10840"/>
<proteinExistence type="predicted"/>
<protein>
    <submittedName>
        <fullName evidence="4">Cell envelope biogenesis protein AsmA</fullName>
    </submittedName>
</protein>
<sequence length="722" mass="77777">MKAVRYLLIAIVAIVMLAVLAVAIAMAVIDPNDYKPQIEQAVERQTRLDLQLEGDIGWSLLPLGLELNDVNATLEGQRFVALRQLVAQVDLWSLITLSPRVHTFVLDGLEANLEVNAQGEGNWTRIMKPESGAPAAATETTAGTDTPVEETGERRPLDFNVENVEIRDARVHYRDPAAGQSVTLDGFSLTASDITLGSEFPLAIQFQVSTTNPDLTVEGHIDARLAVNEALNDFTASQLQATFDLTGEPFAGKTVRAELSGATQVNLAAETARLSNLKASLADLTLTTDLNIQGFGDNAALNGSLAIQEFSLKNLLSALGQAPIDTRDNDVLNALALSTDIGGAAGKVALNNLTLRLDDTRFQGGGRYTLADGALVFRLQGDRLDADRYLPPEPTATDDTPNTEATATARSASEDAELLPLETLRSLRLDIDFGLSQLVISHLTIDDLKASLLARNGVLKLDEFGGKLYQGGFTANATLDARSDTPSWNLASSVTDVQALPLLQDLADMDLLAGGANLELKLNSRGNRLSTLRENADGQVRFNLAQGEFRRMNLTHMACQGIALVNQESLTTTDWGSTTPFNDMNGTLVIKGNTLNNTQLVASLAGMKLEGQGTVDLARSHLDYEAGLRIVGEVHRDPACRVTEYVENVVIPVECRGNFTEDPAGLCSFDGSRFRDTLKTIAANAAKAKAKKELEKARSKAEDKVKEKLEDTLGDKLKGLFQ</sequence>
<dbReference type="InterPro" id="IPR052894">
    <property type="entry name" value="AsmA-related"/>
</dbReference>
<evidence type="ECO:0000313" key="4">
    <source>
        <dbReference type="EMBL" id="ONF43178.1"/>
    </source>
</evidence>
<feature type="coiled-coil region" evidence="1">
    <location>
        <begin position="684"/>
        <end position="711"/>
    </location>
</feature>
<dbReference type="EMBL" id="MSCW01000007">
    <property type="protein sequence ID" value="ONF43178.1"/>
    <property type="molecule type" value="Genomic_DNA"/>
</dbReference>
<dbReference type="AlphaFoldDB" id="A0A1V2DR85"/>
<dbReference type="InterPro" id="IPR007844">
    <property type="entry name" value="AsmA"/>
</dbReference>
<dbReference type="RefSeq" id="WP_076724655.1">
    <property type="nucleotide sequence ID" value="NZ_MSCW01000007.1"/>
</dbReference>
<evidence type="ECO:0000256" key="1">
    <source>
        <dbReference type="SAM" id="Coils"/>
    </source>
</evidence>
<evidence type="ECO:0000256" key="2">
    <source>
        <dbReference type="SAM" id="MobiDB-lite"/>
    </source>
</evidence>
<feature type="region of interest" description="Disordered" evidence="2">
    <location>
        <begin position="387"/>
        <end position="413"/>
    </location>
</feature>
<keyword evidence="1" id="KW-0175">Coiled coil</keyword>
<dbReference type="Pfam" id="PF05170">
    <property type="entry name" value="AsmA"/>
    <property type="match status" value="1"/>
</dbReference>
<dbReference type="Proteomes" id="UP000189339">
    <property type="component" value="Unassembled WGS sequence"/>
</dbReference>
<dbReference type="PANTHER" id="PTHR30441">
    <property type="entry name" value="DUF748 DOMAIN-CONTAINING PROTEIN"/>
    <property type="match status" value="1"/>
</dbReference>
<comment type="caution">
    <text evidence="4">The sequence shown here is derived from an EMBL/GenBank/DDBJ whole genome shotgun (WGS) entry which is preliminary data.</text>
</comment>
<accession>A0A1V2DR85</accession>
<evidence type="ECO:0000313" key="5">
    <source>
        <dbReference type="Proteomes" id="UP000189339"/>
    </source>
</evidence>
<feature type="domain" description="AsmA" evidence="3">
    <location>
        <begin position="2"/>
        <end position="592"/>
    </location>
</feature>
<dbReference type="GO" id="GO:0090313">
    <property type="term" value="P:regulation of protein targeting to membrane"/>
    <property type="evidence" value="ECO:0007669"/>
    <property type="project" value="TreeGrafter"/>
</dbReference>
<dbReference type="OrthoDB" id="9766390at2"/>
<name>A0A1V2DR85_9GAMM</name>
<organism evidence="4 5">
    <name type="scientific">Marinobacter lutaoensis</name>
    <dbReference type="NCBI Taxonomy" id="135739"/>
    <lineage>
        <taxon>Bacteria</taxon>
        <taxon>Pseudomonadati</taxon>
        <taxon>Pseudomonadota</taxon>
        <taxon>Gammaproteobacteria</taxon>
        <taxon>Pseudomonadales</taxon>
        <taxon>Marinobacteraceae</taxon>
        <taxon>Marinobacter</taxon>
    </lineage>
</organism>
<dbReference type="PANTHER" id="PTHR30441:SF4">
    <property type="entry name" value="PROTEIN ASMA"/>
    <property type="match status" value="1"/>
</dbReference>